<dbReference type="InterPro" id="IPR040182">
    <property type="entry name" value="ATG13"/>
</dbReference>
<dbReference type="EMBL" id="KN833833">
    <property type="protein sequence ID" value="KIK17276.1"/>
    <property type="molecule type" value="Genomic_DNA"/>
</dbReference>
<dbReference type="Pfam" id="PF10033">
    <property type="entry name" value="ATG13"/>
    <property type="match status" value="1"/>
</dbReference>
<feature type="compositionally biased region" description="Basic and acidic residues" evidence="4">
    <location>
        <begin position="862"/>
        <end position="872"/>
    </location>
</feature>
<dbReference type="GO" id="GO:0000423">
    <property type="term" value="P:mitophagy"/>
    <property type="evidence" value="ECO:0007669"/>
    <property type="project" value="TreeGrafter"/>
</dbReference>
<feature type="compositionally biased region" description="Basic and acidic residues" evidence="4">
    <location>
        <begin position="133"/>
        <end position="142"/>
    </location>
</feature>
<feature type="compositionally biased region" description="Low complexity" evidence="4">
    <location>
        <begin position="123"/>
        <end position="132"/>
    </location>
</feature>
<evidence type="ECO:0000256" key="3">
    <source>
        <dbReference type="RuleBase" id="RU361214"/>
    </source>
</evidence>
<feature type="compositionally biased region" description="Gly residues" evidence="4">
    <location>
        <begin position="520"/>
        <end position="529"/>
    </location>
</feature>
<feature type="compositionally biased region" description="Polar residues" evidence="4">
    <location>
        <begin position="443"/>
        <end position="452"/>
    </location>
</feature>
<dbReference type="InterPro" id="IPR036570">
    <property type="entry name" value="HORMA_dom_sf"/>
</dbReference>
<feature type="compositionally biased region" description="Polar residues" evidence="4">
    <location>
        <begin position="389"/>
        <end position="398"/>
    </location>
</feature>
<feature type="domain" description="Autophagy-related protein 13 N-terminal" evidence="5">
    <location>
        <begin position="14"/>
        <end position="248"/>
    </location>
</feature>
<reference evidence="6 7" key="1">
    <citation type="submission" date="2014-04" db="EMBL/GenBank/DDBJ databases">
        <authorList>
            <consortium name="DOE Joint Genome Institute"/>
            <person name="Kuo A."/>
            <person name="Kohler A."/>
            <person name="Costa M.D."/>
            <person name="Nagy L.G."/>
            <person name="Floudas D."/>
            <person name="Copeland A."/>
            <person name="Barry K.W."/>
            <person name="Cichocki N."/>
            <person name="Veneault-Fourrey C."/>
            <person name="LaButti K."/>
            <person name="Lindquist E.A."/>
            <person name="Lipzen A."/>
            <person name="Lundell T."/>
            <person name="Morin E."/>
            <person name="Murat C."/>
            <person name="Sun H."/>
            <person name="Tunlid A."/>
            <person name="Henrissat B."/>
            <person name="Grigoriev I.V."/>
            <person name="Hibbett D.S."/>
            <person name="Martin F."/>
            <person name="Nordberg H.P."/>
            <person name="Cantor M.N."/>
            <person name="Hua S.X."/>
        </authorList>
    </citation>
    <scope>NUCLEOTIDE SEQUENCE [LARGE SCALE GENOMIC DNA]</scope>
    <source>
        <strain evidence="6 7">441</strain>
    </source>
</reference>
<organism evidence="6 7">
    <name type="scientific">Pisolithus microcarpus 441</name>
    <dbReference type="NCBI Taxonomy" id="765257"/>
    <lineage>
        <taxon>Eukaryota</taxon>
        <taxon>Fungi</taxon>
        <taxon>Dikarya</taxon>
        <taxon>Basidiomycota</taxon>
        <taxon>Agaricomycotina</taxon>
        <taxon>Agaricomycetes</taxon>
        <taxon>Agaricomycetidae</taxon>
        <taxon>Boletales</taxon>
        <taxon>Sclerodermatineae</taxon>
        <taxon>Pisolithaceae</taxon>
        <taxon>Pisolithus</taxon>
    </lineage>
</organism>
<reference evidence="7" key="2">
    <citation type="submission" date="2015-01" db="EMBL/GenBank/DDBJ databases">
        <title>Evolutionary Origins and Diversification of the Mycorrhizal Mutualists.</title>
        <authorList>
            <consortium name="DOE Joint Genome Institute"/>
            <consortium name="Mycorrhizal Genomics Consortium"/>
            <person name="Kohler A."/>
            <person name="Kuo A."/>
            <person name="Nagy L.G."/>
            <person name="Floudas D."/>
            <person name="Copeland A."/>
            <person name="Barry K.W."/>
            <person name="Cichocki N."/>
            <person name="Veneault-Fourrey C."/>
            <person name="LaButti K."/>
            <person name="Lindquist E.A."/>
            <person name="Lipzen A."/>
            <person name="Lundell T."/>
            <person name="Morin E."/>
            <person name="Murat C."/>
            <person name="Riley R."/>
            <person name="Ohm R."/>
            <person name="Sun H."/>
            <person name="Tunlid A."/>
            <person name="Henrissat B."/>
            <person name="Grigoriev I.V."/>
            <person name="Hibbett D.S."/>
            <person name="Martin F."/>
        </authorList>
    </citation>
    <scope>NUCLEOTIDE SEQUENCE [LARGE SCALE GENOMIC DNA]</scope>
    <source>
        <strain evidence="7">441</strain>
    </source>
</reference>
<dbReference type="AlphaFoldDB" id="A0A0C9YKS5"/>
<dbReference type="Gene3D" id="3.30.900.10">
    <property type="entry name" value="HORMA domain"/>
    <property type="match status" value="1"/>
</dbReference>
<feature type="compositionally biased region" description="Polar residues" evidence="4">
    <location>
        <begin position="321"/>
        <end position="336"/>
    </location>
</feature>
<dbReference type="GO" id="GO:0005829">
    <property type="term" value="C:cytosol"/>
    <property type="evidence" value="ECO:0007669"/>
    <property type="project" value="TreeGrafter"/>
</dbReference>
<feature type="region of interest" description="Disordered" evidence="4">
    <location>
        <begin position="275"/>
        <end position="764"/>
    </location>
</feature>
<dbReference type="HOGENOM" id="CLU_011810_0_0_1"/>
<feature type="compositionally biased region" description="Polar residues" evidence="4">
    <location>
        <begin position="275"/>
        <end position="306"/>
    </location>
</feature>
<feature type="region of interest" description="Disordered" evidence="4">
    <location>
        <begin position="782"/>
        <end position="886"/>
    </location>
</feature>
<dbReference type="GO" id="GO:0034727">
    <property type="term" value="P:piecemeal microautophagy of the nucleus"/>
    <property type="evidence" value="ECO:0007669"/>
    <property type="project" value="TreeGrafter"/>
</dbReference>
<proteinExistence type="inferred from homology"/>
<sequence length="886" mass="92088">MSNDIQKADQIAYRFYAKLCLVVHNARSTADQRTPAKVDKWFNLETPDYDLYRDTLRIYRSISSSPPPNTFELQVLLTVPDLFSNQVLVHLSPDHSRLRIDPTPQHIVLESWLVHFSPSSHHTTTTTTTPHTVGDHSDEHPGDVAPSTIYKHGIPLFRSLYSLLRILPTWKLCKRLRRRMSTPYRNGNLTVQLRIGGSDDGIGRILEFDDPPASNTSPLPYEKHTFPSIPHPMGMLSLSAKYLTSPNFQLDELESLLSSRFLSLDEASDFTPTLAKNQARDSMSGLTGPSTSLRTSLPKSPPSSIAGQFILPPPGHPGTHVRTQSLSSVLGSQSPKTGHVALPISRTATAGAGSSSGLSFASSRQDGSGTWSKEEGALPSLARLRRESMSATGRSTTDLPGALPIRKSGITPVHPFKSSTLSSGSPSIHSPSPSLRQPSPLSTGNIVPTLPSNPAHPTLPGLPSRVQTSPRVPPSPIGMGMSGKPSPPFAPSSLGDRDRRRSMTSADGGGVELAPAGSFGATGGAGSGVAGTSADANTSPSMTTNVSTSPSPRIGRGRYRSSFGHRYSPSGSGGGVGAGVEGSTGSAGSGGAIASGGPAIEHDRVHELSREGGGKRDVSQEGVNRDGSGGSNRERGRTTSFLAASTDDDELSMFVQEIDARKPLTSTTGRSVVGRVEGSSHGSPSGLPRGGGDSGGGGHDDSGGGDADRGGGGGGETDIGLGIGLTAGGSSGAREKPERDSTGHRRSSSSISAGPMLTREAEVDEKLKHMNEMFLASLEGLGYGSGRRRSSEQVGVVTIGRDGDGTSPGTGSLGGGGGGSSGGSVSGSGGMQRPRLRSMRSFSGGGGGGDVASSGGSAEVIGRLELDHEESRRRRWGDTVSKSRMS</sequence>
<feature type="compositionally biased region" description="Basic and acidic residues" evidence="4">
    <location>
        <begin position="698"/>
        <end position="709"/>
    </location>
</feature>
<evidence type="ECO:0000256" key="2">
    <source>
        <dbReference type="ARBA" id="ARBA00023006"/>
    </source>
</evidence>
<evidence type="ECO:0000313" key="7">
    <source>
        <dbReference type="Proteomes" id="UP000054018"/>
    </source>
</evidence>
<feature type="compositionally biased region" description="Gly residues" evidence="4">
    <location>
        <begin position="571"/>
        <end position="594"/>
    </location>
</feature>
<dbReference type="GO" id="GO:1990316">
    <property type="term" value="C:Atg1/ULK1 kinase complex"/>
    <property type="evidence" value="ECO:0007669"/>
    <property type="project" value="InterPro"/>
</dbReference>
<protein>
    <recommendedName>
        <fullName evidence="3">Autophagy-related protein 13</fullName>
    </recommendedName>
</protein>
<feature type="compositionally biased region" description="Gly residues" evidence="4">
    <location>
        <begin position="710"/>
        <end position="731"/>
    </location>
</feature>
<feature type="compositionally biased region" description="Low complexity" evidence="4">
    <location>
        <begin position="677"/>
        <end position="687"/>
    </location>
</feature>
<feature type="compositionally biased region" description="Gly residues" evidence="4">
    <location>
        <begin position="688"/>
        <end position="697"/>
    </location>
</feature>
<feature type="compositionally biased region" description="Gly residues" evidence="4">
    <location>
        <begin position="806"/>
        <end position="830"/>
    </location>
</feature>
<feature type="compositionally biased region" description="Polar residues" evidence="4">
    <location>
        <begin position="537"/>
        <end position="551"/>
    </location>
</feature>
<dbReference type="GO" id="GO:0000407">
    <property type="term" value="C:phagophore assembly site"/>
    <property type="evidence" value="ECO:0007669"/>
    <property type="project" value="TreeGrafter"/>
</dbReference>
<gene>
    <name evidence="6" type="ORF">PISMIDRAFT_685393</name>
</gene>
<evidence type="ECO:0000313" key="6">
    <source>
        <dbReference type="EMBL" id="KIK17276.1"/>
    </source>
</evidence>
<dbReference type="STRING" id="765257.A0A0C9YKS5"/>
<dbReference type="GO" id="GO:0034497">
    <property type="term" value="P:protein localization to phagophore assembly site"/>
    <property type="evidence" value="ECO:0007669"/>
    <property type="project" value="TreeGrafter"/>
</dbReference>
<dbReference type="InterPro" id="IPR018731">
    <property type="entry name" value="Atg13_N"/>
</dbReference>
<evidence type="ECO:0000259" key="5">
    <source>
        <dbReference type="Pfam" id="PF10033"/>
    </source>
</evidence>
<dbReference type="Proteomes" id="UP000054018">
    <property type="component" value="Unassembled WGS sequence"/>
</dbReference>
<keyword evidence="2 3" id="KW-0072">Autophagy</keyword>
<comment type="similarity">
    <text evidence="1 3">Belongs to the ATG13 family. Fungi subfamily.</text>
</comment>
<feature type="compositionally biased region" description="Low complexity" evidence="4">
    <location>
        <begin position="345"/>
        <end position="364"/>
    </location>
</feature>
<feature type="compositionally biased region" description="Low complexity" evidence="4">
    <location>
        <begin position="415"/>
        <end position="442"/>
    </location>
</feature>
<evidence type="ECO:0000256" key="4">
    <source>
        <dbReference type="SAM" id="MobiDB-lite"/>
    </source>
</evidence>
<feature type="compositionally biased region" description="Basic and acidic residues" evidence="4">
    <location>
        <begin position="733"/>
        <end position="743"/>
    </location>
</feature>
<dbReference type="PANTHER" id="PTHR13430:SF4">
    <property type="entry name" value="AUTOPHAGY-RELATED PROTEIN 13"/>
    <property type="match status" value="1"/>
</dbReference>
<accession>A0A0C9YKS5</accession>
<name>A0A0C9YKS5_9AGAM</name>
<feature type="region of interest" description="Disordered" evidence="4">
    <location>
        <begin position="123"/>
        <end position="142"/>
    </location>
</feature>
<evidence type="ECO:0000256" key="1">
    <source>
        <dbReference type="ARBA" id="ARBA00005246"/>
    </source>
</evidence>
<feature type="compositionally biased region" description="Basic and acidic residues" evidence="4">
    <location>
        <begin position="600"/>
        <end position="619"/>
    </location>
</feature>
<keyword evidence="7" id="KW-1185">Reference proteome</keyword>
<dbReference type="OrthoDB" id="70161at2759"/>
<dbReference type="PANTHER" id="PTHR13430">
    <property type="match status" value="1"/>
</dbReference>